<name>A0A6A6E1I3_9PEZI</name>
<evidence type="ECO:0000313" key="3">
    <source>
        <dbReference type="Proteomes" id="UP000800200"/>
    </source>
</evidence>
<dbReference type="OrthoDB" id="3807107at2759"/>
<dbReference type="Proteomes" id="UP000800200">
    <property type="component" value="Unassembled WGS sequence"/>
</dbReference>
<dbReference type="EMBL" id="ML994632">
    <property type="protein sequence ID" value="KAF2185781.1"/>
    <property type="molecule type" value="Genomic_DNA"/>
</dbReference>
<evidence type="ECO:0000256" key="1">
    <source>
        <dbReference type="SAM" id="MobiDB-lite"/>
    </source>
</evidence>
<gene>
    <name evidence="2" type="ORF">K469DRAFT_707448</name>
</gene>
<evidence type="ECO:0000313" key="2">
    <source>
        <dbReference type="EMBL" id="KAF2185781.1"/>
    </source>
</evidence>
<keyword evidence="3" id="KW-1185">Reference proteome</keyword>
<reference evidence="2" key="1">
    <citation type="journal article" date="2020" name="Stud. Mycol.">
        <title>101 Dothideomycetes genomes: a test case for predicting lifestyles and emergence of pathogens.</title>
        <authorList>
            <person name="Haridas S."/>
            <person name="Albert R."/>
            <person name="Binder M."/>
            <person name="Bloem J."/>
            <person name="Labutti K."/>
            <person name="Salamov A."/>
            <person name="Andreopoulos B."/>
            <person name="Baker S."/>
            <person name="Barry K."/>
            <person name="Bills G."/>
            <person name="Bluhm B."/>
            <person name="Cannon C."/>
            <person name="Castanera R."/>
            <person name="Culley D."/>
            <person name="Daum C."/>
            <person name="Ezra D."/>
            <person name="Gonzalez J."/>
            <person name="Henrissat B."/>
            <person name="Kuo A."/>
            <person name="Liang C."/>
            <person name="Lipzen A."/>
            <person name="Lutzoni F."/>
            <person name="Magnuson J."/>
            <person name="Mondo S."/>
            <person name="Nolan M."/>
            <person name="Ohm R."/>
            <person name="Pangilinan J."/>
            <person name="Park H.-J."/>
            <person name="Ramirez L."/>
            <person name="Alfaro M."/>
            <person name="Sun H."/>
            <person name="Tritt A."/>
            <person name="Yoshinaga Y."/>
            <person name="Zwiers L.-H."/>
            <person name="Turgeon B."/>
            <person name="Goodwin S."/>
            <person name="Spatafora J."/>
            <person name="Crous P."/>
            <person name="Grigoriev I."/>
        </authorList>
    </citation>
    <scope>NUCLEOTIDE SEQUENCE</scope>
    <source>
        <strain evidence="2">CBS 207.26</strain>
    </source>
</reference>
<dbReference type="AlphaFoldDB" id="A0A6A6E1I3"/>
<feature type="region of interest" description="Disordered" evidence="1">
    <location>
        <begin position="92"/>
        <end position="137"/>
    </location>
</feature>
<organism evidence="2 3">
    <name type="scientific">Zopfia rhizophila CBS 207.26</name>
    <dbReference type="NCBI Taxonomy" id="1314779"/>
    <lineage>
        <taxon>Eukaryota</taxon>
        <taxon>Fungi</taxon>
        <taxon>Dikarya</taxon>
        <taxon>Ascomycota</taxon>
        <taxon>Pezizomycotina</taxon>
        <taxon>Dothideomycetes</taxon>
        <taxon>Dothideomycetes incertae sedis</taxon>
        <taxon>Zopfiaceae</taxon>
        <taxon>Zopfia</taxon>
    </lineage>
</organism>
<protein>
    <submittedName>
        <fullName evidence="2">Uncharacterized protein</fullName>
    </submittedName>
</protein>
<proteinExistence type="predicted"/>
<sequence>MDHNEGRPQVRLGQLVTKFESCPPSTPISDVELLELHRSFHIRDKLATEAAMADPNLRRLVGLCNMSDAITLRLHQLYLKRMRADDIAMFGASPPQISLDSEKQGLKGSDGLSDAPRRCDNDSKSPPPRTHNIHLNF</sequence>
<accession>A0A6A6E1I3</accession>